<feature type="transmembrane region" description="Helical" evidence="1">
    <location>
        <begin position="274"/>
        <end position="294"/>
    </location>
</feature>
<evidence type="ECO:0000313" key="2">
    <source>
        <dbReference type="EMBL" id="GAA3966221.1"/>
    </source>
</evidence>
<keyword evidence="3" id="KW-1185">Reference proteome</keyword>
<evidence type="ECO:0008006" key="4">
    <source>
        <dbReference type="Google" id="ProtNLM"/>
    </source>
</evidence>
<feature type="transmembrane region" description="Helical" evidence="1">
    <location>
        <begin position="365"/>
        <end position="385"/>
    </location>
</feature>
<feature type="transmembrane region" description="Helical" evidence="1">
    <location>
        <begin position="192"/>
        <end position="212"/>
    </location>
</feature>
<name>A0ABP7PJ04_9ACTN</name>
<feature type="transmembrane region" description="Helical" evidence="1">
    <location>
        <begin position="232"/>
        <end position="254"/>
    </location>
</feature>
<feature type="transmembrane region" description="Helical" evidence="1">
    <location>
        <begin position="339"/>
        <end position="358"/>
    </location>
</feature>
<keyword evidence="1" id="KW-0472">Membrane</keyword>
<feature type="transmembrane region" description="Helical" evidence="1">
    <location>
        <begin position="105"/>
        <end position="127"/>
    </location>
</feature>
<evidence type="ECO:0000313" key="3">
    <source>
        <dbReference type="Proteomes" id="UP001418444"/>
    </source>
</evidence>
<feature type="transmembrane region" description="Helical" evidence="1">
    <location>
        <begin position="391"/>
        <end position="413"/>
    </location>
</feature>
<dbReference type="EMBL" id="BAAAZW010000008">
    <property type="protein sequence ID" value="GAA3966221.1"/>
    <property type="molecule type" value="Genomic_DNA"/>
</dbReference>
<comment type="caution">
    <text evidence="2">The sequence shown here is derived from an EMBL/GenBank/DDBJ whole genome shotgun (WGS) entry which is preliminary data.</text>
</comment>
<protein>
    <recommendedName>
        <fullName evidence="4">Permease</fullName>
    </recommendedName>
</protein>
<reference evidence="3" key="1">
    <citation type="journal article" date="2019" name="Int. J. Syst. Evol. Microbiol.">
        <title>The Global Catalogue of Microorganisms (GCM) 10K type strain sequencing project: providing services to taxonomists for standard genome sequencing and annotation.</title>
        <authorList>
            <consortium name="The Broad Institute Genomics Platform"/>
            <consortium name="The Broad Institute Genome Sequencing Center for Infectious Disease"/>
            <person name="Wu L."/>
            <person name="Ma J."/>
        </authorList>
    </citation>
    <scope>NUCLEOTIDE SEQUENCE [LARGE SCALE GENOMIC DNA]</scope>
    <source>
        <strain evidence="3">JCM 16923</strain>
    </source>
</reference>
<dbReference type="RefSeq" id="WP_344784981.1">
    <property type="nucleotide sequence ID" value="NZ_BAAAZW010000008.1"/>
</dbReference>
<proteinExistence type="predicted"/>
<feature type="transmembrane region" description="Helical" evidence="1">
    <location>
        <begin position="133"/>
        <end position="153"/>
    </location>
</feature>
<keyword evidence="1" id="KW-0812">Transmembrane</keyword>
<feature type="transmembrane region" description="Helical" evidence="1">
    <location>
        <begin position="6"/>
        <end position="25"/>
    </location>
</feature>
<feature type="transmembrane region" description="Helical" evidence="1">
    <location>
        <begin position="160"/>
        <end position="180"/>
    </location>
</feature>
<evidence type="ECO:0000256" key="1">
    <source>
        <dbReference type="SAM" id="Phobius"/>
    </source>
</evidence>
<keyword evidence="1" id="KW-1133">Transmembrane helix</keyword>
<gene>
    <name evidence="2" type="ORF">GCM10022231_28870</name>
</gene>
<organism evidence="2 3">
    <name type="scientific">Gordonia caeni</name>
    <dbReference type="NCBI Taxonomy" id="1007097"/>
    <lineage>
        <taxon>Bacteria</taxon>
        <taxon>Bacillati</taxon>
        <taxon>Actinomycetota</taxon>
        <taxon>Actinomycetes</taxon>
        <taxon>Mycobacteriales</taxon>
        <taxon>Gordoniaceae</taxon>
        <taxon>Gordonia</taxon>
    </lineage>
</organism>
<feature type="transmembrane region" description="Helical" evidence="1">
    <location>
        <begin position="62"/>
        <end position="84"/>
    </location>
</feature>
<feature type="transmembrane region" description="Helical" evidence="1">
    <location>
        <begin position="314"/>
        <end position="333"/>
    </location>
</feature>
<sequence>MNRDITLEASLAIAVGLLIVTWAAFRSTDPPAPGALRRGGMAATLTYAVLAVPVLVTRGLTLIGLIVLLVATALAFTASTYSLHRSQTGDGAAPPETAPERYARCAVSIGVAAVLLIAAGQTLSLLSSLDPRVIVLAVAVVAAWIAYAQGLAATHRVGSVTMWLMFIPIVLCLALGIYLGSPGVIITPIRDVDGVTAATGVGIVVLLIVIGWADNTLRNSALIGHWSRWRTLAGPLIVAALIVIGLLMLLGGSILVPSMEFFTVPANLDMLPGLAGGALAILTVLFTALVAHAFSGAARAGITATPGEQNDEFAVAPAWLLGAAITAAVLALLDPGAGLLLLLTALVAAALMGTQLAAQTGGPGRAVGLAIGVVAGVIVVIVLFLTGQTGIGWWTSLAVVVTAVVAFMAATIVGPRVTGAEAPHNSDAEGNANQHV</sequence>
<accession>A0ABP7PJ04</accession>
<dbReference type="Proteomes" id="UP001418444">
    <property type="component" value="Unassembled WGS sequence"/>
</dbReference>